<evidence type="ECO:0008006" key="3">
    <source>
        <dbReference type="Google" id="ProtNLM"/>
    </source>
</evidence>
<dbReference type="EMBL" id="BAABME010007285">
    <property type="protein sequence ID" value="GAA0170538.1"/>
    <property type="molecule type" value="Genomic_DNA"/>
</dbReference>
<evidence type="ECO:0000313" key="1">
    <source>
        <dbReference type="EMBL" id="GAA0170538.1"/>
    </source>
</evidence>
<gene>
    <name evidence="1" type="ORF">LIER_24771</name>
</gene>
<reference evidence="1 2" key="1">
    <citation type="submission" date="2024-01" db="EMBL/GenBank/DDBJ databases">
        <title>The complete chloroplast genome sequence of Lithospermum erythrorhizon: insights into the phylogenetic relationship among Boraginaceae species and the maternal lineages of purple gromwells.</title>
        <authorList>
            <person name="Okada T."/>
            <person name="Watanabe K."/>
        </authorList>
    </citation>
    <scope>NUCLEOTIDE SEQUENCE [LARGE SCALE GENOMIC DNA]</scope>
</reference>
<comment type="caution">
    <text evidence="1">The sequence shown here is derived from an EMBL/GenBank/DDBJ whole genome shotgun (WGS) entry which is preliminary data.</text>
</comment>
<keyword evidence="2" id="KW-1185">Reference proteome</keyword>
<evidence type="ECO:0000313" key="2">
    <source>
        <dbReference type="Proteomes" id="UP001454036"/>
    </source>
</evidence>
<organism evidence="1 2">
    <name type="scientific">Lithospermum erythrorhizon</name>
    <name type="common">Purple gromwell</name>
    <name type="synonym">Lithospermum officinale var. erythrorhizon</name>
    <dbReference type="NCBI Taxonomy" id="34254"/>
    <lineage>
        <taxon>Eukaryota</taxon>
        <taxon>Viridiplantae</taxon>
        <taxon>Streptophyta</taxon>
        <taxon>Embryophyta</taxon>
        <taxon>Tracheophyta</taxon>
        <taxon>Spermatophyta</taxon>
        <taxon>Magnoliopsida</taxon>
        <taxon>eudicotyledons</taxon>
        <taxon>Gunneridae</taxon>
        <taxon>Pentapetalae</taxon>
        <taxon>asterids</taxon>
        <taxon>lamiids</taxon>
        <taxon>Boraginales</taxon>
        <taxon>Boraginaceae</taxon>
        <taxon>Boraginoideae</taxon>
        <taxon>Lithospermeae</taxon>
        <taxon>Lithospermum</taxon>
    </lineage>
</organism>
<dbReference type="Proteomes" id="UP001454036">
    <property type="component" value="Unassembled WGS sequence"/>
</dbReference>
<name>A0AAV3R6M3_LITER</name>
<accession>A0AAV3R6M3</accession>
<protein>
    <recommendedName>
        <fullName evidence="3">Gag-pol polyprotein</fullName>
    </recommendedName>
</protein>
<dbReference type="AlphaFoldDB" id="A0AAV3R6M3"/>
<sequence length="128" mass="14521">MKGFKEGGSISRPPHFDGSTYAYWKAKMTAFLRSIDSKTWKALKAGWMAPTVMNDNVVTMKPEADWTGEEDQVAVENDKSPKQIKNLNAQLQSLNKGLKMMNSSTHVLEEILEIGKCNNRYRLVNRIN</sequence>
<proteinExistence type="predicted"/>